<keyword evidence="1" id="KW-0472">Membrane</keyword>
<keyword evidence="1" id="KW-0812">Transmembrane</keyword>
<proteinExistence type="predicted"/>
<accession>A0AAV1I857</accession>
<comment type="caution">
    <text evidence="2">The sequence shown here is derived from an EMBL/GenBank/DDBJ whole genome shotgun (WGS) entry which is preliminary data.</text>
</comment>
<keyword evidence="3" id="KW-1185">Reference proteome</keyword>
<reference evidence="2 3" key="1">
    <citation type="submission" date="2023-10" db="EMBL/GenBank/DDBJ databases">
        <authorList>
            <person name="Maclean D."/>
            <person name="Macfadyen A."/>
        </authorList>
    </citation>
    <scope>NUCLEOTIDE SEQUENCE [LARGE SCALE GENOMIC DNA]</scope>
</reference>
<dbReference type="AlphaFoldDB" id="A0AAV1I857"/>
<evidence type="ECO:0000256" key="1">
    <source>
        <dbReference type="SAM" id="Phobius"/>
    </source>
</evidence>
<gene>
    <name evidence="2" type="ORF">CVIRNUC_006433</name>
</gene>
<dbReference type="Pfam" id="PF06549">
    <property type="entry name" value="DUF1118"/>
    <property type="match status" value="1"/>
</dbReference>
<keyword evidence="1" id="KW-1133">Transmembrane helix</keyword>
<evidence type="ECO:0000313" key="3">
    <source>
        <dbReference type="Proteomes" id="UP001314263"/>
    </source>
</evidence>
<feature type="transmembrane region" description="Helical" evidence="1">
    <location>
        <begin position="128"/>
        <end position="148"/>
    </location>
</feature>
<feature type="transmembrane region" description="Helical" evidence="1">
    <location>
        <begin position="160"/>
        <end position="183"/>
    </location>
</feature>
<protein>
    <recommendedName>
        <fullName evidence="4">Transmembrane protein</fullName>
    </recommendedName>
</protein>
<name>A0AAV1I857_9CHLO</name>
<dbReference type="Proteomes" id="UP001314263">
    <property type="component" value="Unassembled WGS sequence"/>
</dbReference>
<sequence>MAAQAFCSGPLPGTQLRTVQKSCRQRRSRSSTTVAGVSKKVNTYDDKWSKGFFGSGYFVEDKETDAPNYLRTLERKKVLSNIEQLGLLSAAEKAGLSLSKLEELKLFSTAERLGLLSTLERLLVSDPAAVSSLALVPLVGTIAILSLLPSDPAVLAIAKYAVAAVLGGSTVVLFGLGIFIGAVQDDE</sequence>
<evidence type="ECO:0000313" key="2">
    <source>
        <dbReference type="EMBL" id="CAK0783234.1"/>
    </source>
</evidence>
<dbReference type="EMBL" id="CAUYUE010000008">
    <property type="protein sequence ID" value="CAK0783234.1"/>
    <property type="molecule type" value="Genomic_DNA"/>
</dbReference>
<dbReference type="InterPro" id="IPR009500">
    <property type="entry name" value="DUF1118"/>
</dbReference>
<evidence type="ECO:0008006" key="4">
    <source>
        <dbReference type="Google" id="ProtNLM"/>
    </source>
</evidence>
<organism evidence="2 3">
    <name type="scientific">Coccomyxa viridis</name>
    <dbReference type="NCBI Taxonomy" id="1274662"/>
    <lineage>
        <taxon>Eukaryota</taxon>
        <taxon>Viridiplantae</taxon>
        <taxon>Chlorophyta</taxon>
        <taxon>core chlorophytes</taxon>
        <taxon>Trebouxiophyceae</taxon>
        <taxon>Trebouxiophyceae incertae sedis</taxon>
        <taxon>Coccomyxaceae</taxon>
        <taxon>Coccomyxa</taxon>
    </lineage>
</organism>